<evidence type="ECO:0000313" key="9">
    <source>
        <dbReference type="EMBL" id="KZM76153.1"/>
    </source>
</evidence>
<sequence length="184" mass="19285">MSALWPRVGVVIERCADLAILLPAVLALLLVVLSWPSAGTLGVVLVAIALGIPYSARVFAAAATGIAATGYVEAARLGGESVGYLIFREMLPNMRELFFTQLGLRFVEAMYIVATAAFLRLPTSLGSANWAVMVRDNVSGILLNPWAVLAPSLAIGIVAVSVNLLAAALGHTQAGRTRSVGDRQ</sequence>
<dbReference type="InterPro" id="IPR000515">
    <property type="entry name" value="MetI-like"/>
</dbReference>
<evidence type="ECO:0000256" key="6">
    <source>
        <dbReference type="ARBA" id="ARBA00023136"/>
    </source>
</evidence>
<evidence type="ECO:0000256" key="3">
    <source>
        <dbReference type="ARBA" id="ARBA00022475"/>
    </source>
</evidence>
<keyword evidence="6 7" id="KW-0472">Membrane</keyword>
<evidence type="ECO:0000256" key="1">
    <source>
        <dbReference type="ARBA" id="ARBA00004651"/>
    </source>
</evidence>
<evidence type="ECO:0000259" key="8">
    <source>
        <dbReference type="PROSITE" id="PS50928"/>
    </source>
</evidence>
<reference evidence="9 10" key="1">
    <citation type="submission" date="2016-04" db="EMBL/GenBank/DDBJ databases">
        <authorList>
            <person name="Evans L.H."/>
            <person name="Alamgir A."/>
            <person name="Owens N."/>
            <person name="Weber N.D."/>
            <person name="Virtaneva K."/>
            <person name="Barbian K."/>
            <person name="Babar A."/>
            <person name="Rosenke K."/>
        </authorList>
    </citation>
    <scope>NUCLEOTIDE SEQUENCE [LARGE SCALE GENOMIC DNA]</scope>
    <source>
        <strain evidence="9 10">IFM 0406</strain>
    </source>
</reference>
<comment type="caution">
    <text evidence="9">The sequence shown here is derived from an EMBL/GenBank/DDBJ whole genome shotgun (WGS) entry which is preliminary data.</text>
</comment>
<dbReference type="AlphaFoldDB" id="A0A164PW65"/>
<organism evidence="9 10">
    <name type="scientific">Nocardia terpenica</name>
    <dbReference type="NCBI Taxonomy" id="455432"/>
    <lineage>
        <taxon>Bacteria</taxon>
        <taxon>Bacillati</taxon>
        <taxon>Actinomycetota</taxon>
        <taxon>Actinomycetes</taxon>
        <taxon>Mycobacteriales</taxon>
        <taxon>Nocardiaceae</taxon>
        <taxon>Nocardia</taxon>
    </lineage>
</organism>
<comment type="subcellular location">
    <subcellularLocation>
        <location evidence="1 7">Cell membrane</location>
        <topology evidence="1 7">Multi-pass membrane protein</topology>
    </subcellularLocation>
</comment>
<keyword evidence="10" id="KW-1185">Reference proteome</keyword>
<dbReference type="STRING" id="455432.AWN90_00005"/>
<evidence type="ECO:0000256" key="5">
    <source>
        <dbReference type="ARBA" id="ARBA00022989"/>
    </source>
</evidence>
<feature type="domain" description="ABC transmembrane type-1" evidence="8">
    <location>
        <begin position="1"/>
        <end position="166"/>
    </location>
</feature>
<dbReference type="InterPro" id="IPR035906">
    <property type="entry name" value="MetI-like_sf"/>
</dbReference>
<feature type="transmembrane region" description="Helical" evidence="7">
    <location>
        <begin position="20"/>
        <end position="50"/>
    </location>
</feature>
<proteinExistence type="inferred from homology"/>
<dbReference type="EMBL" id="LWGR01000001">
    <property type="protein sequence ID" value="KZM76153.1"/>
    <property type="molecule type" value="Genomic_DNA"/>
</dbReference>
<feature type="transmembrane region" description="Helical" evidence="7">
    <location>
        <begin position="141"/>
        <end position="169"/>
    </location>
</feature>
<dbReference type="PANTHER" id="PTHR43386">
    <property type="entry name" value="OLIGOPEPTIDE TRANSPORT SYSTEM PERMEASE PROTEIN APPC"/>
    <property type="match status" value="1"/>
</dbReference>
<keyword evidence="5 7" id="KW-1133">Transmembrane helix</keyword>
<accession>A0A164PW65</accession>
<dbReference type="PANTHER" id="PTHR43386:SF25">
    <property type="entry name" value="PEPTIDE ABC TRANSPORTER PERMEASE PROTEIN"/>
    <property type="match status" value="1"/>
</dbReference>
<keyword evidence="2 7" id="KW-0813">Transport</keyword>
<dbReference type="GO" id="GO:0005886">
    <property type="term" value="C:plasma membrane"/>
    <property type="evidence" value="ECO:0007669"/>
    <property type="project" value="UniProtKB-SubCell"/>
</dbReference>
<evidence type="ECO:0000256" key="2">
    <source>
        <dbReference type="ARBA" id="ARBA00022448"/>
    </source>
</evidence>
<evidence type="ECO:0000256" key="7">
    <source>
        <dbReference type="RuleBase" id="RU363032"/>
    </source>
</evidence>
<dbReference type="SUPFAM" id="SSF161098">
    <property type="entry name" value="MetI-like"/>
    <property type="match status" value="1"/>
</dbReference>
<dbReference type="GO" id="GO:0055085">
    <property type="term" value="P:transmembrane transport"/>
    <property type="evidence" value="ECO:0007669"/>
    <property type="project" value="InterPro"/>
</dbReference>
<comment type="similarity">
    <text evidence="7">Belongs to the binding-protein-dependent transport system permease family.</text>
</comment>
<protein>
    <recommendedName>
        <fullName evidence="8">ABC transmembrane type-1 domain-containing protein</fullName>
    </recommendedName>
</protein>
<name>A0A164PW65_9NOCA</name>
<dbReference type="InterPro" id="IPR050366">
    <property type="entry name" value="BP-dependent_transpt_permease"/>
</dbReference>
<dbReference type="Proteomes" id="UP000076512">
    <property type="component" value="Unassembled WGS sequence"/>
</dbReference>
<feature type="transmembrane region" description="Helical" evidence="7">
    <location>
        <begin position="97"/>
        <end position="121"/>
    </location>
</feature>
<evidence type="ECO:0000256" key="4">
    <source>
        <dbReference type="ARBA" id="ARBA00022692"/>
    </source>
</evidence>
<dbReference type="Gene3D" id="1.10.3720.10">
    <property type="entry name" value="MetI-like"/>
    <property type="match status" value="1"/>
</dbReference>
<evidence type="ECO:0000313" key="10">
    <source>
        <dbReference type="Proteomes" id="UP000076512"/>
    </source>
</evidence>
<gene>
    <name evidence="9" type="ORF">AWN90_00005</name>
</gene>
<dbReference type="Pfam" id="PF00528">
    <property type="entry name" value="BPD_transp_1"/>
    <property type="match status" value="1"/>
</dbReference>
<keyword evidence="3" id="KW-1003">Cell membrane</keyword>
<keyword evidence="4 7" id="KW-0812">Transmembrane</keyword>
<dbReference type="PROSITE" id="PS50928">
    <property type="entry name" value="ABC_TM1"/>
    <property type="match status" value="1"/>
</dbReference>